<dbReference type="EMBL" id="JACIDV010000001">
    <property type="protein sequence ID" value="MBB3944294.1"/>
    <property type="molecule type" value="Genomic_DNA"/>
</dbReference>
<dbReference type="InterPro" id="IPR016142">
    <property type="entry name" value="Citrate_synth-like_lrg_a-sub"/>
</dbReference>
<dbReference type="Pfam" id="PF00285">
    <property type="entry name" value="Citrate_synt"/>
    <property type="match status" value="1"/>
</dbReference>
<dbReference type="GO" id="GO:0036440">
    <property type="term" value="F:citrate synthase activity"/>
    <property type="evidence" value="ECO:0007669"/>
    <property type="project" value="UniProtKB-EC"/>
</dbReference>
<dbReference type="GO" id="GO:0003677">
    <property type="term" value="F:DNA binding"/>
    <property type="evidence" value="ECO:0007669"/>
    <property type="project" value="InterPro"/>
</dbReference>
<dbReference type="InterPro" id="IPR016143">
    <property type="entry name" value="Citrate_synth-like_sm_a-sub"/>
</dbReference>
<keyword evidence="4 6" id="KW-0808">Transferase</keyword>
<dbReference type="PRINTS" id="PR00143">
    <property type="entry name" value="CITRTSNTHASE"/>
</dbReference>
<dbReference type="Proteomes" id="UP000565286">
    <property type="component" value="Unassembled WGS sequence"/>
</dbReference>
<proteinExistence type="inferred from homology"/>
<evidence type="ECO:0000256" key="1">
    <source>
        <dbReference type="ARBA" id="ARBA00004751"/>
    </source>
</evidence>
<dbReference type="GO" id="GO:0006099">
    <property type="term" value="P:tricarboxylic acid cycle"/>
    <property type="evidence" value="ECO:0007669"/>
    <property type="project" value="UniProtKB-UniPathway"/>
</dbReference>
<evidence type="ECO:0000259" key="5">
    <source>
        <dbReference type="Pfam" id="PF13411"/>
    </source>
</evidence>
<dbReference type="EC" id="2.3.3.16" evidence="3"/>
<dbReference type="AlphaFoldDB" id="A0A7W6C7L0"/>
<comment type="similarity">
    <text evidence="2">Belongs to the citrate synthase family.</text>
</comment>
<organism evidence="6 7">
    <name type="scientific">Rhizobium skierniewicense</name>
    <dbReference type="NCBI Taxonomy" id="984260"/>
    <lineage>
        <taxon>Bacteria</taxon>
        <taxon>Pseudomonadati</taxon>
        <taxon>Pseudomonadota</taxon>
        <taxon>Alphaproteobacteria</taxon>
        <taxon>Hyphomicrobiales</taxon>
        <taxon>Rhizobiaceae</taxon>
        <taxon>Rhizobium/Agrobacterium group</taxon>
        <taxon>Rhizobium</taxon>
    </lineage>
</organism>
<dbReference type="InterPro" id="IPR002020">
    <property type="entry name" value="Citrate_synthase"/>
</dbReference>
<dbReference type="InterPro" id="IPR009061">
    <property type="entry name" value="DNA-bd_dom_put_sf"/>
</dbReference>
<dbReference type="UniPathway" id="UPA00223">
    <property type="reaction ID" value="UER00717"/>
</dbReference>
<dbReference type="GO" id="GO:0006355">
    <property type="term" value="P:regulation of DNA-templated transcription"/>
    <property type="evidence" value="ECO:0007669"/>
    <property type="project" value="InterPro"/>
</dbReference>
<evidence type="ECO:0000256" key="4">
    <source>
        <dbReference type="ARBA" id="ARBA00022679"/>
    </source>
</evidence>
<evidence type="ECO:0000256" key="3">
    <source>
        <dbReference type="ARBA" id="ARBA00012972"/>
    </source>
</evidence>
<sequence>MKKMTERDRFVDAETASGILGISRATLYAYVSRGIVRATDDPTDPRRRLYAVEDVDRLRKNKSIGRKPRDVAATTLDWGLPVLSSGITLIENGHLFYRGYDAIKLSTHASLEEIARLLWACGEHDPFVGVEPSPWDSALLDLTKHLPLPERCQALLSFVDAGRLTSWQRDNRNLWPSAAALVRAMTAAASGSQQSGMSAHLHLANTWGLDGIGSDILRRALVLLADHELNASTFATRVVASTGASLGACLDAGLAALSGPLHGGMTSLVEILFDEMEAGADARLVLEKRLRRGDRLPGFEHPLYPNGDPRAAALLSLLPQNEMRQSLIHAVEETTGKRPTIDVALVAVRRQLDLPMGAALALFAIGRTVGWIAHALEQFQQTRLIRPRALYDGPKPVHS</sequence>
<dbReference type="Pfam" id="PF13411">
    <property type="entry name" value="MerR_1"/>
    <property type="match status" value="1"/>
</dbReference>
<dbReference type="GO" id="GO:0005975">
    <property type="term" value="P:carbohydrate metabolic process"/>
    <property type="evidence" value="ECO:0007669"/>
    <property type="project" value="TreeGrafter"/>
</dbReference>
<evidence type="ECO:0000313" key="7">
    <source>
        <dbReference type="Proteomes" id="UP000565286"/>
    </source>
</evidence>
<comment type="caution">
    <text evidence="6">The sequence shown here is derived from an EMBL/GenBank/DDBJ whole genome shotgun (WGS) entry which is preliminary data.</text>
</comment>
<dbReference type="PANTHER" id="PTHR11739:SF4">
    <property type="entry name" value="CITRATE SYNTHASE, PEROXISOMAL"/>
    <property type="match status" value="1"/>
</dbReference>
<name>A0A7W6C7L0_9HYPH</name>
<accession>A0A7W6C7L0</accession>
<dbReference type="GO" id="GO:0005829">
    <property type="term" value="C:cytosol"/>
    <property type="evidence" value="ECO:0007669"/>
    <property type="project" value="TreeGrafter"/>
</dbReference>
<evidence type="ECO:0000256" key="2">
    <source>
        <dbReference type="ARBA" id="ARBA00010566"/>
    </source>
</evidence>
<dbReference type="Gene3D" id="1.10.580.10">
    <property type="entry name" value="Citrate Synthase, domain 1"/>
    <property type="match status" value="2"/>
</dbReference>
<keyword evidence="7" id="KW-1185">Reference proteome</keyword>
<gene>
    <name evidence="6" type="ORF">GGQ73_000217</name>
</gene>
<dbReference type="InterPro" id="IPR036969">
    <property type="entry name" value="Citrate_synthase_sf"/>
</dbReference>
<feature type="domain" description="HTH merR-type" evidence="5">
    <location>
        <begin position="15"/>
        <end position="60"/>
    </location>
</feature>
<dbReference type="RefSeq" id="WP_234910835.1">
    <property type="nucleotide sequence ID" value="NZ_JACIDV010000001.1"/>
</dbReference>
<dbReference type="SUPFAM" id="SSF46955">
    <property type="entry name" value="Putative DNA-binding domain"/>
    <property type="match status" value="1"/>
</dbReference>
<keyword evidence="6" id="KW-0012">Acyltransferase</keyword>
<dbReference type="CDD" id="cd06102">
    <property type="entry name" value="citrate_synt_like_2"/>
    <property type="match status" value="1"/>
</dbReference>
<dbReference type="PANTHER" id="PTHR11739">
    <property type="entry name" value="CITRATE SYNTHASE"/>
    <property type="match status" value="1"/>
</dbReference>
<dbReference type="SUPFAM" id="SSF48256">
    <property type="entry name" value="Citrate synthase"/>
    <property type="match status" value="1"/>
</dbReference>
<reference evidence="6 7" key="1">
    <citation type="submission" date="2020-08" db="EMBL/GenBank/DDBJ databases">
        <title>Genomic Encyclopedia of Type Strains, Phase IV (KMG-IV): sequencing the most valuable type-strain genomes for metagenomic binning, comparative biology and taxonomic classification.</title>
        <authorList>
            <person name="Goeker M."/>
        </authorList>
    </citation>
    <scope>NUCLEOTIDE SEQUENCE [LARGE SCALE GENOMIC DNA]</scope>
    <source>
        <strain evidence="6 7">DSM 26438</strain>
    </source>
</reference>
<evidence type="ECO:0000313" key="6">
    <source>
        <dbReference type="EMBL" id="MBB3944294.1"/>
    </source>
</evidence>
<protein>
    <recommendedName>
        <fullName evidence="3">citrate synthase (unknown stereospecificity)</fullName>
        <ecNumber evidence="3">2.3.3.16</ecNumber>
    </recommendedName>
</protein>
<dbReference type="InterPro" id="IPR000551">
    <property type="entry name" value="MerR-type_HTH_dom"/>
</dbReference>
<comment type="pathway">
    <text evidence="1">Carbohydrate metabolism; tricarboxylic acid cycle; isocitrate from oxaloacetate: step 1/2.</text>
</comment>
<dbReference type="Gene3D" id="1.10.230.10">
    <property type="entry name" value="Cytochrome P450-Terp, domain 2"/>
    <property type="match status" value="1"/>
</dbReference>